<gene>
    <name evidence="3" type="ORF">TBRA_LOCUS324</name>
</gene>
<dbReference type="Proteomes" id="UP000479190">
    <property type="component" value="Unassembled WGS sequence"/>
</dbReference>
<feature type="transmembrane region" description="Helical" evidence="2">
    <location>
        <begin position="96"/>
        <end position="116"/>
    </location>
</feature>
<dbReference type="GO" id="GO:0055085">
    <property type="term" value="P:transmembrane transport"/>
    <property type="evidence" value="ECO:0007669"/>
    <property type="project" value="InterPro"/>
</dbReference>
<keyword evidence="2" id="KW-0812">Transmembrane</keyword>
<keyword evidence="2" id="KW-1133">Transmembrane helix</keyword>
<protein>
    <submittedName>
        <fullName evidence="3">Uncharacterized protein</fullName>
    </submittedName>
</protein>
<name>A0A6H5HWX7_9HYME</name>
<reference evidence="3 4" key="1">
    <citation type="submission" date="2020-02" db="EMBL/GenBank/DDBJ databases">
        <authorList>
            <person name="Ferguson B K."/>
        </authorList>
    </citation>
    <scope>NUCLEOTIDE SEQUENCE [LARGE SCALE GENOMIC DNA]</scope>
</reference>
<keyword evidence="4" id="KW-1185">Reference proteome</keyword>
<dbReference type="GO" id="GO:0016020">
    <property type="term" value="C:membrane"/>
    <property type="evidence" value="ECO:0007669"/>
    <property type="project" value="InterPro"/>
</dbReference>
<dbReference type="Pfam" id="PF03137">
    <property type="entry name" value="OATP"/>
    <property type="match status" value="1"/>
</dbReference>
<dbReference type="InterPro" id="IPR004156">
    <property type="entry name" value="OATP"/>
</dbReference>
<evidence type="ECO:0000313" key="4">
    <source>
        <dbReference type="Proteomes" id="UP000479190"/>
    </source>
</evidence>
<sequence>MILFAVSSFTVLDAALHLRRPADQQNELQFSGGTLSGEGHGTNVTSSRSPPISASSPTTARSMGSVLHILPIAGLYTFPAEYLESQFRLAAHSANLISGVGGILVMGLGIILSGVFHSQDEAQRRFVAAVDRLDGPGVRRRWHGHTHVRRVPDEHFTASSPPQQGLYINESAIRALRKSRIISDRSLLPYSGLLHQFEFEF</sequence>
<proteinExistence type="predicted"/>
<evidence type="ECO:0000256" key="1">
    <source>
        <dbReference type="SAM" id="MobiDB-lite"/>
    </source>
</evidence>
<organism evidence="3 4">
    <name type="scientific">Trichogramma brassicae</name>
    <dbReference type="NCBI Taxonomy" id="86971"/>
    <lineage>
        <taxon>Eukaryota</taxon>
        <taxon>Metazoa</taxon>
        <taxon>Ecdysozoa</taxon>
        <taxon>Arthropoda</taxon>
        <taxon>Hexapoda</taxon>
        <taxon>Insecta</taxon>
        <taxon>Pterygota</taxon>
        <taxon>Neoptera</taxon>
        <taxon>Endopterygota</taxon>
        <taxon>Hymenoptera</taxon>
        <taxon>Apocrita</taxon>
        <taxon>Proctotrupomorpha</taxon>
        <taxon>Chalcidoidea</taxon>
        <taxon>Trichogrammatidae</taxon>
        <taxon>Trichogramma</taxon>
    </lineage>
</organism>
<evidence type="ECO:0000256" key="2">
    <source>
        <dbReference type="SAM" id="Phobius"/>
    </source>
</evidence>
<feature type="compositionally biased region" description="Low complexity" evidence="1">
    <location>
        <begin position="45"/>
        <end position="59"/>
    </location>
</feature>
<dbReference type="AlphaFoldDB" id="A0A6H5HWX7"/>
<keyword evidence="2" id="KW-0472">Membrane</keyword>
<accession>A0A6H5HWX7</accession>
<evidence type="ECO:0000313" key="3">
    <source>
        <dbReference type="EMBL" id="CAB0028095.1"/>
    </source>
</evidence>
<dbReference type="EMBL" id="CADCXV010000072">
    <property type="protein sequence ID" value="CAB0028095.1"/>
    <property type="molecule type" value="Genomic_DNA"/>
</dbReference>
<dbReference type="OrthoDB" id="5062115at2759"/>
<feature type="region of interest" description="Disordered" evidence="1">
    <location>
        <begin position="29"/>
        <end position="59"/>
    </location>
</feature>